<dbReference type="GO" id="GO:0003677">
    <property type="term" value="F:DNA binding"/>
    <property type="evidence" value="ECO:0007669"/>
    <property type="project" value="UniProtKB-KW"/>
</dbReference>
<feature type="domain" description="DUF4158" evidence="6">
    <location>
        <begin position="3"/>
        <end position="165"/>
    </location>
</feature>
<evidence type="ECO:0000259" key="6">
    <source>
        <dbReference type="Pfam" id="PF13700"/>
    </source>
</evidence>
<keyword evidence="3" id="KW-0238">DNA-binding</keyword>
<dbReference type="InterPro" id="IPR047653">
    <property type="entry name" value="Tn3-like_transpos"/>
</dbReference>
<dbReference type="RefSeq" id="WP_158089238.1">
    <property type="nucleotide sequence ID" value="NZ_LVJN01000009.1"/>
</dbReference>
<evidence type="ECO:0000256" key="3">
    <source>
        <dbReference type="ARBA" id="ARBA00023125"/>
    </source>
</evidence>
<dbReference type="InterPro" id="IPR025296">
    <property type="entry name" value="DUF4158"/>
</dbReference>
<evidence type="ECO:0000259" key="5">
    <source>
        <dbReference type="Pfam" id="PF01526"/>
    </source>
</evidence>
<dbReference type="Proteomes" id="UP000194003">
    <property type="component" value="Unassembled WGS sequence"/>
</dbReference>
<dbReference type="EMBL" id="LVJN01000009">
    <property type="protein sequence ID" value="OSM08479.1"/>
    <property type="molecule type" value="Genomic_DNA"/>
</dbReference>
<dbReference type="STRING" id="1434232.MAIT1_04720"/>
<evidence type="ECO:0000256" key="2">
    <source>
        <dbReference type="ARBA" id="ARBA00022578"/>
    </source>
</evidence>
<feature type="domain" description="Tn3 transposase DDE" evidence="5">
    <location>
        <begin position="590"/>
        <end position="981"/>
    </location>
</feature>
<dbReference type="AlphaFoldDB" id="A0A1Y2K9Z0"/>
<proteinExistence type="inferred from homology"/>
<dbReference type="Pfam" id="PF13700">
    <property type="entry name" value="DUF4158"/>
    <property type="match status" value="1"/>
</dbReference>
<dbReference type="GO" id="GO:0006313">
    <property type="term" value="P:DNA transposition"/>
    <property type="evidence" value="ECO:0007669"/>
    <property type="project" value="InterPro"/>
</dbReference>
<dbReference type="OrthoDB" id="7281829at2"/>
<comment type="caution">
    <text evidence="7">The sequence shown here is derived from an EMBL/GenBank/DDBJ whole genome shotgun (WGS) entry which is preliminary data.</text>
</comment>
<organism evidence="7 8">
    <name type="scientific">Magnetofaba australis IT-1</name>
    <dbReference type="NCBI Taxonomy" id="1434232"/>
    <lineage>
        <taxon>Bacteria</taxon>
        <taxon>Pseudomonadati</taxon>
        <taxon>Pseudomonadota</taxon>
        <taxon>Magnetococcia</taxon>
        <taxon>Magnetococcales</taxon>
        <taxon>Magnetococcaceae</taxon>
        <taxon>Magnetofaba</taxon>
    </lineage>
</organism>
<dbReference type="NCBIfam" id="NF033527">
    <property type="entry name" value="transpos_Tn3"/>
    <property type="match status" value="1"/>
</dbReference>
<keyword evidence="4" id="KW-0233">DNA recombination</keyword>
<protein>
    <submittedName>
        <fullName evidence="7">Putative transposase</fullName>
    </submittedName>
</protein>
<comment type="similarity">
    <text evidence="1">Belongs to the transposase 7 family.</text>
</comment>
<dbReference type="InterPro" id="IPR002513">
    <property type="entry name" value="Tn3_Tnp_DDE_dom"/>
</dbReference>
<reference evidence="7 8" key="1">
    <citation type="journal article" date="2016" name="BMC Genomics">
        <title>Combined genomic and structural analyses of a cultured magnetotactic bacterium reveals its niche adaptation to a dynamic environment.</title>
        <authorList>
            <person name="Araujo A.C."/>
            <person name="Morillo V."/>
            <person name="Cypriano J."/>
            <person name="Teixeira L.C."/>
            <person name="Leao P."/>
            <person name="Lyra S."/>
            <person name="Almeida L.G."/>
            <person name="Bazylinski D.A."/>
            <person name="Vasconcellos A.T."/>
            <person name="Abreu F."/>
            <person name="Lins U."/>
        </authorList>
    </citation>
    <scope>NUCLEOTIDE SEQUENCE [LARGE SCALE GENOMIC DNA]</scope>
    <source>
        <strain evidence="7 8">IT-1</strain>
    </source>
</reference>
<keyword evidence="8" id="KW-1185">Reference proteome</keyword>
<evidence type="ECO:0000256" key="1">
    <source>
        <dbReference type="ARBA" id="ARBA00009402"/>
    </source>
</evidence>
<sequence length="1001" mass="114555">MRILTASEQEAFDKPPQFDHRERKQFFLLPKGLMDIAATLRTPSGQIGFLLMCGYFKATKRFYQPQDFHERDIVFAAHQLHLGDQPFRTTDYTETTRLRHQRRILEFYGFTSFDKKAETIIAAEIATMARMHLKPRLILDRCVDFLIQHRSQVPTARSLTELIRRGLHDRKAKLAALMDAHLTSEARDLLDDLFSTSDDQNRYRLTLLKKLSQSTKPTRIKESITDFETLTALYGRLEGILCVLDLGMAGVRYFAGSVLKARIFQLQQRAEADRYVHAAAFVAHQHFRMQDNLADLWLSVMASFQTTVSREHKERLLENRKSQQEQFKAVMNDLDASVLGVIREIRNLTDAADLSDTQKIVQIRTLLDRNQTDAFDRLRADLEISGQDRSWFEMLESHSLKLQNRLSPILRALAFESNDRSAALVIAAAYFKTRDGNIDERAPVGFLNADECAMLRRGDGAFRPSLYKVFLFQHVTGAIKSGDLNLACSYKYRPMDAYLIDRKRWKREKTSLLERAGLTELADPEPILLKLDAALYTQYRATNSRVADNPYLKIRANGTFHIATPALDASSADPLGELFPQRHDVPLAQVLETINNHCGMLNAFEHWQQTHFQQMASHPALLAGIIGLGCGIGVRKMARISSRITENELEHAVNWRFSLDNIRAANDRVVKAMDDMELPNLYRRDTLALHTASDGQKFEVRGESLHASRSFKYFGQGQGVSAYTFVDERHLLWHSLMISAADRESAYVIDGLMHNDVIKSDIHSTDTHGYTEAVFGLTHLLGFSFAPRIKGIGKQTLYIFKPKERADESWKIQPDKTINAALIRENWDDLLRLVATIKLKENSASDIFRRLNSYSRQHALYQALKAFGQIIKSLFILRYVNDLELRQAIEKQLNKVELANRFTRAVAVGNPREFTQSEKEEQEIAEACNRLIKNSIICWNYLYFTRQLEKAPDDGAKENLRRLIATHSPISWAHINMLGEYDFSEEKLRDSVGILPLKPAA</sequence>
<keyword evidence="2" id="KW-0815">Transposition</keyword>
<accession>A0A1Y2K9Z0</accession>
<dbReference type="GO" id="GO:0004803">
    <property type="term" value="F:transposase activity"/>
    <property type="evidence" value="ECO:0007669"/>
    <property type="project" value="InterPro"/>
</dbReference>
<evidence type="ECO:0000313" key="7">
    <source>
        <dbReference type="EMBL" id="OSM08479.1"/>
    </source>
</evidence>
<evidence type="ECO:0000256" key="4">
    <source>
        <dbReference type="ARBA" id="ARBA00023172"/>
    </source>
</evidence>
<gene>
    <name evidence="7" type="ORF">MAIT1_04720</name>
</gene>
<evidence type="ECO:0000313" key="8">
    <source>
        <dbReference type="Proteomes" id="UP000194003"/>
    </source>
</evidence>
<dbReference type="Pfam" id="PF01526">
    <property type="entry name" value="DDE_Tnp_Tn3"/>
    <property type="match status" value="1"/>
</dbReference>
<name>A0A1Y2K9Z0_9PROT</name>